<evidence type="ECO:0000256" key="5">
    <source>
        <dbReference type="SAM" id="MobiDB-lite"/>
    </source>
</evidence>
<evidence type="ECO:0000256" key="4">
    <source>
        <dbReference type="ARBA" id="ARBA00023136"/>
    </source>
</evidence>
<reference evidence="8" key="1">
    <citation type="submission" date="2023-05" db="EMBL/GenBank/DDBJ databases">
        <authorList>
            <person name="Du J."/>
        </authorList>
    </citation>
    <scope>NUCLEOTIDE SEQUENCE</scope>
    <source>
        <strain evidence="8">UMB1064</strain>
    </source>
</reference>
<evidence type="ECO:0000256" key="2">
    <source>
        <dbReference type="ARBA" id="ARBA00022692"/>
    </source>
</evidence>
<evidence type="ECO:0000313" key="8">
    <source>
        <dbReference type="EMBL" id="MEO3717380.1"/>
    </source>
</evidence>
<dbReference type="InterPro" id="IPR007829">
    <property type="entry name" value="TM2"/>
</dbReference>
<accession>A0AAW9SVI5</accession>
<sequence>MTNPTNPYGDFDEDGMPRSRGKFADSSGAYSSGMPYSDPYPPQQPNMGQGYQDPSQHNFHNGYSNPYQSGYPNQQAPAYSAGFGGPNPHQGYGGAGAPVSDKSKIAAALLAFFLGTLGVHNFYLGHNSRGAIQLALTVFGWITAILLVGFFLIIGVSIWAFIEFILILVGSGSYAYDANGRRLQS</sequence>
<evidence type="ECO:0000313" key="9">
    <source>
        <dbReference type="Proteomes" id="UP001223646"/>
    </source>
</evidence>
<evidence type="ECO:0000256" key="1">
    <source>
        <dbReference type="ARBA" id="ARBA00004141"/>
    </source>
</evidence>
<evidence type="ECO:0000259" key="7">
    <source>
        <dbReference type="Pfam" id="PF05154"/>
    </source>
</evidence>
<dbReference type="Pfam" id="PF05154">
    <property type="entry name" value="TM2"/>
    <property type="match status" value="1"/>
</dbReference>
<evidence type="ECO:0000256" key="3">
    <source>
        <dbReference type="ARBA" id="ARBA00022989"/>
    </source>
</evidence>
<feature type="transmembrane region" description="Helical" evidence="6">
    <location>
        <begin position="105"/>
        <end position="124"/>
    </location>
</feature>
<name>A0AAW9SVI5_CORAY</name>
<proteinExistence type="predicted"/>
<feature type="transmembrane region" description="Helical" evidence="6">
    <location>
        <begin position="131"/>
        <end position="152"/>
    </location>
</feature>
<comment type="caution">
    <text evidence="8">The sequence shown here is derived from an EMBL/GenBank/DDBJ whole genome shotgun (WGS) entry which is preliminary data.</text>
</comment>
<feature type="transmembrane region" description="Helical" evidence="6">
    <location>
        <begin position="158"/>
        <end position="176"/>
    </location>
</feature>
<dbReference type="AlphaFoldDB" id="A0AAW9SVI5"/>
<gene>
    <name evidence="8" type="ORF">QP460_007255</name>
</gene>
<keyword evidence="4 6" id="KW-0472">Membrane</keyword>
<evidence type="ECO:0000256" key="6">
    <source>
        <dbReference type="SAM" id="Phobius"/>
    </source>
</evidence>
<comment type="subcellular location">
    <subcellularLocation>
        <location evidence="1">Membrane</location>
        <topology evidence="1">Multi-pass membrane protein</topology>
    </subcellularLocation>
</comment>
<feature type="compositionally biased region" description="Polar residues" evidence="5">
    <location>
        <begin position="45"/>
        <end position="66"/>
    </location>
</feature>
<keyword evidence="2 6" id="KW-0812">Transmembrane</keyword>
<dbReference type="GO" id="GO:0016020">
    <property type="term" value="C:membrane"/>
    <property type="evidence" value="ECO:0007669"/>
    <property type="project" value="UniProtKB-SubCell"/>
</dbReference>
<protein>
    <submittedName>
        <fullName evidence="8">TM2 domain-containing protein</fullName>
    </submittedName>
</protein>
<feature type="region of interest" description="Disordered" evidence="5">
    <location>
        <begin position="1"/>
        <end position="66"/>
    </location>
</feature>
<dbReference type="RefSeq" id="WP_070549946.1">
    <property type="nucleotide sequence ID" value="NZ_JASOMP010000002.1"/>
</dbReference>
<feature type="domain" description="TM2" evidence="7">
    <location>
        <begin position="101"/>
        <end position="151"/>
    </location>
</feature>
<keyword evidence="3 6" id="KW-1133">Transmembrane helix</keyword>
<dbReference type="Proteomes" id="UP001223646">
    <property type="component" value="Unassembled WGS sequence"/>
</dbReference>
<organism evidence="8 9">
    <name type="scientific">Corynebacterium amycolatum</name>
    <dbReference type="NCBI Taxonomy" id="43765"/>
    <lineage>
        <taxon>Bacteria</taxon>
        <taxon>Bacillati</taxon>
        <taxon>Actinomycetota</taxon>
        <taxon>Actinomycetes</taxon>
        <taxon>Mycobacteriales</taxon>
        <taxon>Corynebacteriaceae</taxon>
        <taxon>Corynebacterium</taxon>
    </lineage>
</organism>
<dbReference type="EMBL" id="JASOOY020000027">
    <property type="protein sequence ID" value="MEO3717380.1"/>
    <property type="molecule type" value="Genomic_DNA"/>
</dbReference>
<reference evidence="8" key="2">
    <citation type="submission" date="2024-05" db="EMBL/GenBank/DDBJ databases">
        <authorList>
            <person name="Wolfe A."/>
        </authorList>
    </citation>
    <scope>NUCLEOTIDE SEQUENCE</scope>
    <source>
        <strain evidence="8">UMB1064</strain>
    </source>
</reference>